<feature type="region of interest" description="Disordered" evidence="1">
    <location>
        <begin position="872"/>
        <end position="895"/>
    </location>
</feature>
<keyword evidence="5" id="KW-1185">Reference proteome</keyword>
<dbReference type="KEGG" id="hna:Hneap_0366"/>
<dbReference type="Pfam" id="PF14021">
    <property type="entry name" value="TNT"/>
    <property type="match status" value="1"/>
</dbReference>
<feature type="domain" description="TNT" evidence="3">
    <location>
        <begin position="1483"/>
        <end position="1569"/>
    </location>
</feature>
<dbReference type="eggNOG" id="COG3210">
    <property type="taxonomic scope" value="Bacteria"/>
</dbReference>
<evidence type="ECO:0000313" key="4">
    <source>
        <dbReference type="EMBL" id="ACX95229.1"/>
    </source>
</evidence>
<accession>D0KXQ6</accession>
<dbReference type="PANTHER" id="PTHR42059:SF1">
    <property type="entry name" value="TNT DOMAIN-CONTAINING PROTEIN"/>
    <property type="match status" value="1"/>
</dbReference>
<dbReference type="HOGENOM" id="CLU_245474_0_0_6"/>
<evidence type="ECO:0000259" key="2">
    <source>
        <dbReference type="Pfam" id="PF04830"/>
    </source>
</evidence>
<dbReference type="GO" id="GO:0050135">
    <property type="term" value="F:NADP+ nucleosidase activity"/>
    <property type="evidence" value="ECO:0007669"/>
    <property type="project" value="InterPro"/>
</dbReference>
<evidence type="ECO:0000313" key="5">
    <source>
        <dbReference type="Proteomes" id="UP000009102"/>
    </source>
</evidence>
<dbReference type="Pfam" id="PF13332">
    <property type="entry name" value="Fil_haemagg_2"/>
    <property type="match status" value="1"/>
</dbReference>
<evidence type="ECO:0000259" key="3">
    <source>
        <dbReference type="Pfam" id="PF14021"/>
    </source>
</evidence>
<dbReference type="EMBL" id="CP001801">
    <property type="protein sequence ID" value="ACX95229.1"/>
    <property type="molecule type" value="Genomic_DNA"/>
</dbReference>
<dbReference type="InterPro" id="IPR053024">
    <property type="entry name" value="Fungal_surface_NADase"/>
</dbReference>
<protein>
    <submittedName>
        <fullName evidence="4">Uncharacterized protein</fullName>
    </submittedName>
</protein>
<dbReference type="PANTHER" id="PTHR42059">
    <property type="entry name" value="TNT DOMAIN-CONTAINING PROTEIN"/>
    <property type="match status" value="1"/>
</dbReference>
<dbReference type="InterPro" id="IPR025157">
    <property type="entry name" value="Hemagglutinin_rpt"/>
</dbReference>
<dbReference type="Pfam" id="PF04830">
    <property type="entry name" value="DUF637"/>
    <property type="match status" value="1"/>
</dbReference>
<name>D0KXQ6_HALNC</name>
<reference evidence="4 5" key="1">
    <citation type="submission" date="2009-10" db="EMBL/GenBank/DDBJ databases">
        <title>Complete sequence of Halothiobacillus neapolitanus c2.</title>
        <authorList>
            <consortium name="US DOE Joint Genome Institute"/>
            <person name="Lucas S."/>
            <person name="Copeland A."/>
            <person name="Lapidus A."/>
            <person name="Glavina del Rio T."/>
            <person name="Tice H."/>
            <person name="Bruce D."/>
            <person name="Goodwin L."/>
            <person name="Pitluck S."/>
            <person name="Davenport K."/>
            <person name="Brettin T."/>
            <person name="Detter J.C."/>
            <person name="Han C."/>
            <person name="Tapia R."/>
            <person name="Larimer F."/>
            <person name="Land M."/>
            <person name="Hauser L."/>
            <person name="Kyrpides N."/>
            <person name="Mikhailova N."/>
            <person name="Kerfeld C."/>
            <person name="Cannon G."/>
            <person name="Heinhort S."/>
        </authorList>
    </citation>
    <scope>NUCLEOTIDE SEQUENCE [LARGE SCALE GENOMIC DNA]</scope>
    <source>
        <strain evidence="5">ATCC 23641 / c2</strain>
    </source>
</reference>
<sequence length="1571" mass="163108">MWVKAVEFGCADQGLNGRRSFACPLATGKQPVLFAHRNRPNGVFHWVVVNRQVTGFGVADQCRPAFDGVVHGPGCATARRHALAGGGEPVIEFVQCAPGLLAQGLSFTQGSRRGFRLQGIQTGNVSQCGFCNGALVGLVQFIELAPGMRPAGQLGNPPLGKQMLVATVVIHHQMTVPVPEETIGMFTCPAGLVVEYHNGRTSIPIIAAPGPQVGSSGFAGTGIQLGNRGFIGTGRRFLTGYSSDEAQFQALMNAGVAYAKQWHLIPGVALTAAQVAQLSSDMVWLVAKDVQLPNGKTERVLVPQVYAASNPNDPGSNGSLISANRIQTLGQGTWTNSGTIAGRQLVAVGADDINNLGGRILGQSVSLSARNDINNIGGSIVAGDALSLNAGRDINIVSTHQHVSNTVGASQFSRDSILQTAQLKVRNTDGMLLASAGRDLVLTAANVDNAGTGTTGSEGPATQLQAGHDIRLTTLTTGQENRVVWDADNHDTHGNQQDVGTRIHSAGDLAMIAGNDIQAKAAGIHSDNGTLNLQAGHDIQLTDGQSSTLWDEAHKLSSSGLFSSSTSISRDNVSDSRSVATKLSGQSVQLSANHDIALQGSQIDANGNIALLAGDNISLLAGRNQHSESHYREERKSGFTTKGYGKSHTIDTVDMASLLNDGSSLHSTQGNITLAANLAEQNQADQGAVLIEGSQVHADHGRVDVSGKHVILSTSEDQQQYSHSHQSTHSNWAFITGLPDGMRDGLDTQQQTITVNGSTLQGQKGVGAQATGLVDMTAAHLKASQGDIDISGAQVAIRSGTNQQASSSRETHKKSGISWRDLTGLFTPGKGVGYDATLDKKSSKTTVAHATLEGQNIHIQANQGDLTLAAVQAKATGTSEPSDGSDGPVHSPGQISLKAAGNINLASVSTESYQRTDEKHKDKAWQETHGEGNYDQQTHYNQLTAGQLDLQAGGSITADMSVRDSAAMLAQSPDMAWLRQLQQNPKLVGKVDWQQIEEAHQHWDYKHQGLTPAASAVVALVVAYFTMGAGSAIVNTAAGSTTAAASGAGAVAAGMTQAAVSTMASQAAVSFINNGGDLSKTLNDLGSSQSMRQLATAVVTAGVLSSIGQVTFGEGKNAFRLNDVKVSDGLVPNIGKNLIDGVARATVNSAITGTDLQTNIRTNVVAGILGAAEQQGANWIGNQTLLGGDFNTNGNVNEFAHEFAHAIVGCAAGVAGASASGSGASTGQGCSAGALGAVVGELSAQFYGGTDPNQTIAFAQMMGGIAAAAAGLGSEGVAIAANTGANAAQNNYMAHYDTYEADLKDCQQNPGGVNCGAILSLTEGTNARYLGMTQGGYRVAANMGKDGAASYTVVSPNGEMMVMQPTEWAYFSQMTSGQQATIFAGSQWQLDLTSATEYGLAGDTTAAMANYAHMLTQPDYWIGMGAAFLPAGVLGRAATATDEAALLGRGAAGDATRGIPRNKSLVPFNPPNDGFLGAPLDFTLILGTRIDRIGFDGGRFLSPAGTPIPMRALRPGTETRPLRTFEVIRPLDVRAGEIAPAFGQPGLGTQFVTDRPVRDLLREGFLRSVDP</sequence>
<evidence type="ECO:0000256" key="1">
    <source>
        <dbReference type="SAM" id="MobiDB-lite"/>
    </source>
</evidence>
<dbReference type="STRING" id="555778.Hneap_0366"/>
<gene>
    <name evidence="4" type="ordered locus">Hneap_0366</name>
</gene>
<organism evidence="4 5">
    <name type="scientific">Halothiobacillus neapolitanus (strain ATCC 23641 / DSM 15147 / CIP 104769 / NCIMB 8539 / c2)</name>
    <name type="common">Thiobacillus neapolitanus</name>
    <dbReference type="NCBI Taxonomy" id="555778"/>
    <lineage>
        <taxon>Bacteria</taxon>
        <taxon>Pseudomonadati</taxon>
        <taxon>Pseudomonadota</taxon>
        <taxon>Gammaproteobacteria</taxon>
        <taxon>Chromatiales</taxon>
        <taxon>Halothiobacillaceae</taxon>
        <taxon>Halothiobacillus</taxon>
    </lineage>
</organism>
<feature type="domain" description="DUF637" evidence="2">
    <location>
        <begin position="1055"/>
        <end position="1237"/>
    </location>
</feature>
<dbReference type="InterPro" id="IPR025331">
    <property type="entry name" value="TNT"/>
</dbReference>
<proteinExistence type="predicted"/>
<dbReference type="Proteomes" id="UP000009102">
    <property type="component" value="Chromosome"/>
</dbReference>
<dbReference type="InterPro" id="IPR006915">
    <property type="entry name" value="DUF637_hemagglutn_put"/>
</dbReference>